<evidence type="ECO:0000256" key="6">
    <source>
        <dbReference type="PIRSR" id="PIRSR000025-1"/>
    </source>
</evidence>
<sequence>MKKLWAVVGLSLVLLTGCSSKAADKTEALDGETLYGNKCSACHGGNLKGAVGPSILNMSSKYSEDELFKMITEGSDKMPGHLLTDDESRVVTKWLMEK</sequence>
<dbReference type="InterPro" id="IPR036909">
    <property type="entry name" value="Cyt_c-like_dom_sf"/>
</dbReference>
<dbReference type="GO" id="GO:0016020">
    <property type="term" value="C:membrane"/>
    <property type="evidence" value="ECO:0007669"/>
    <property type="project" value="InterPro"/>
</dbReference>
<dbReference type="PANTHER" id="PTHR37823:SF4">
    <property type="entry name" value="MENAQUINOL-CYTOCHROME C REDUCTASE CYTOCHROME B_C SUBUNIT"/>
    <property type="match status" value="1"/>
</dbReference>
<evidence type="ECO:0000256" key="8">
    <source>
        <dbReference type="SAM" id="SignalP"/>
    </source>
</evidence>
<keyword evidence="5 7" id="KW-0408">Iron</keyword>
<evidence type="ECO:0000256" key="7">
    <source>
        <dbReference type="PIRSR" id="PIRSR000025-2"/>
    </source>
</evidence>
<dbReference type="GO" id="GO:0020037">
    <property type="term" value="F:heme binding"/>
    <property type="evidence" value="ECO:0007669"/>
    <property type="project" value="InterPro"/>
</dbReference>
<evidence type="ECO:0000256" key="5">
    <source>
        <dbReference type="ARBA" id="ARBA00023004"/>
    </source>
</evidence>
<accession>A0A561DCA1</accession>
<dbReference type="GO" id="GO:0005506">
    <property type="term" value="F:iron ion binding"/>
    <property type="evidence" value="ECO:0007669"/>
    <property type="project" value="InterPro"/>
</dbReference>
<organism evidence="10 11">
    <name type="scientific">Neobacillus bataviensis</name>
    <dbReference type="NCBI Taxonomy" id="220685"/>
    <lineage>
        <taxon>Bacteria</taxon>
        <taxon>Bacillati</taxon>
        <taxon>Bacillota</taxon>
        <taxon>Bacilli</taxon>
        <taxon>Bacillales</taxon>
        <taxon>Bacillaceae</taxon>
        <taxon>Neobacillus</taxon>
    </lineage>
</organism>
<dbReference type="RefSeq" id="WP_186446464.1">
    <property type="nucleotide sequence ID" value="NZ_VIVN01000006.1"/>
</dbReference>
<protein>
    <submittedName>
        <fullName evidence="10">Cytochrome c551/cytochrome c550</fullName>
    </submittedName>
</protein>
<reference evidence="10 11" key="1">
    <citation type="submission" date="2019-06" db="EMBL/GenBank/DDBJ databases">
        <title>Sorghum-associated microbial communities from plants grown in Nebraska, USA.</title>
        <authorList>
            <person name="Schachtman D."/>
        </authorList>
    </citation>
    <scope>NUCLEOTIDE SEQUENCE [LARGE SCALE GENOMIC DNA]</scope>
    <source>
        <strain evidence="10 11">2482</strain>
    </source>
</reference>
<keyword evidence="11" id="KW-1185">Reference proteome</keyword>
<keyword evidence="4" id="KW-0249">Electron transport</keyword>
<dbReference type="InterPro" id="IPR051811">
    <property type="entry name" value="Cytochrome_c550/c551-like"/>
</dbReference>
<feature type="binding site" description="covalent" evidence="6">
    <location>
        <position position="42"/>
    </location>
    <ligand>
        <name>heme c</name>
        <dbReference type="ChEBI" id="CHEBI:61717"/>
    </ligand>
</feature>
<feature type="binding site" description="axial binding residue" evidence="7">
    <location>
        <position position="78"/>
    </location>
    <ligand>
        <name>heme c</name>
        <dbReference type="ChEBI" id="CHEBI:61717"/>
    </ligand>
    <ligandPart>
        <name>Fe</name>
        <dbReference type="ChEBI" id="CHEBI:18248"/>
    </ligandPart>
</feature>
<evidence type="ECO:0000256" key="3">
    <source>
        <dbReference type="ARBA" id="ARBA00022723"/>
    </source>
</evidence>
<dbReference type="PANTHER" id="PTHR37823">
    <property type="entry name" value="CYTOCHROME C-553-LIKE"/>
    <property type="match status" value="1"/>
</dbReference>
<comment type="caution">
    <text evidence="10">The sequence shown here is derived from an EMBL/GenBank/DDBJ whole genome shotgun (WGS) entry which is preliminary data.</text>
</comment>
<proteinExistence type="predicted"/>
<feature type="signal peptide" evidence="8">
    <location>
        <begin position="1"/>
        <end position="22"/>
    </location>
</feature>
<dbReference type="InterPro" id="IPR012218">
    <property type="entry name" value="Cyt_c_BACSU-c550-type"/>
</dbReference>
<keyword evidence="8" id="KW-0732">Signal</keyword>
<keyword evidence="3 7" id="KW-0479">Metal-binding</keyword>
<dbReference type="PIRSF" id="PIRSF000025">
    <property type="entry name" value="Cytc_Bsub_c550"/>
    <property type="match status" value="1"/>
</dbReference>
<dbReference type="PROSITE" id="PS51257">
    <property type="entry name" value="PROKAR_LIPOPROTEIN"/>
    <property type="match status" value="1"/>
</dbReference>
<dbReference type="Proteomes" id="UP000319671">
    <property type="component" value="Unassembled WGS sequence"/>
</dbReference>
<dbReference type="Pfam" id="PF13442">
    <property type="entry name" value="Cytochrome_CBB3"/>
    <property type="match status" value="1"/>
</dbReference>
<dbReference type="PROSITE" id="PS51007">
    <property type="entry name" value="CYTC"/>
    <property type="match status" value="1"/>
</dbReference>
<dbReference type="GO" id="GO:0009055">
    <property type="term" value="F:electron transfer activity"/>
    <property type="evidence" value="ECO:0007669"/>
    <property type="project" value="InterPro"/>
</dbReference>
<dbReference type="Gene3D" id="1.10.760.10">
    <property type="entry name" value="Cytochrome c-like domain"/>
    <property type="match status" value="1"/>
</dbReference>
<keyword evidence="2 6" id="KW-0349">Heme</keyword>
<feature type="binding site" description="covalent" evidence="6">
    <location>
        <position position="39"/>
    </location>
    <ligand>
        <name>heme c</name>
        <dbReference type="ChEBI" id="CHEBI:61717"/>
    </ligand>
</feature>
<gene>
    <name evidence="10" type="ORF">FB550_10657</name>
</gene>
<evidence type="ECO:0000259" key="9">
    <source>
        <dbReference type="PROSITE" id="PS51007"/>
    </source>
</evidence>
<evidence type="ECO:0000313" key="11">
    <source>
        <dbReference type="Proteomes" id="UP000319671"/>
    </source>
</evidence>
<evidence type="ECO:0000313" key="10">
    <source>
        <dbReference type="EMBL" id="TWE01005.1"/>
    </source>
</evidence>
<dbReference type="SUPFAM" id="SSF46626">
    <property type="entry name" value="Cytochrome c"/>
    <property type="match status" value="1"/>
</dbReference>
<dbReference type="InterPro" id="IPR009056">
    <property type="entry name" value="Cyt_c-like_dom"/>
</dbReference>
<evidence type="ECO:0000256" key="2">
    <source>
        <dbReference type="ARBA" id="ARBA00022617"/>
    </source>
</evidence>
<feature type="domain" description="Cytochrome c" evidence="9">
    <location>
        <begin position="26"/>
        <end position="98"/>
    </location>
</feature>
<dbReference type="EMBL" id="VIVN01000006">
    <property type="protein sequence ID" value="TWE01005.1"/>
    <property type="molecule type" value="Genomic_DNA"/>
</dbReference>
<evidence type="ECO:0000256" key="1">
    <source>
        <dbReference type="ARBA" id="ARBA00022448"/>
    </source>
</evidence>
<keyword evidence="1" id="KW-0813">Transport</keyword>
<dbReference type="AlphaFoldDB" id="A0A561DCA1"/>
<comment type="PTM">
    <text evidence="6">Binds 1 heme c group covalently per subunit.</text>
</comment>
<feature type="chain" id="PRO_5021980786" evidence="8">
    <location>
        <begin position="23"/>
        <end position="98"/>
    </location>
</feature>
<name>A0A561DCA1_9BACI</name>
<feature type="binding site" description="axial binding residue" evidence="7">
    <location>
        <position position="43"/>
    </location>
    <ligand>
        <name>heme c</name>
        <dbReference type="ChEBI" id="CHEBI:61717"/>
    </ligand>
    <ligandPart>
        <name>Fe</name>
        <dbReference type="ChEBI" id="CHEBI:18248"/>
    </ligandPart>
</feature>
<evidence type="ECO:0000256" key="4">
    <source>
        <dbReference type="ARBA" id="ARBA00022982"/>
    </source>
</evidence>